<keyword evidence="3" id="KW-1133">Transmembrane helix</keyword>
<dbReference type="SMART" id="SM00369">
    <property type="entry name" value="LRR_TYP"/>
    <property type="match status" value="6"/>
</dbReference>
<keyword evidence="2" id="KW-0677">Repeat</keyword>
<dbReference type="InterPro" id="IPR032675">
    <property type="entry name" value="LRR_dom_sf"/>
</dbReference>
<dbReference type="InterPro" id="IPR052941">
    <property type="entry name" value="StomDev_PlantInt_Reg"/>
</dbReference>
<dbReference type="Proteomes" id="UP001642484">
    <property type="component" value="Unassembled WGS sequence"/>
</dbReference>
<reference evidence="5 6" key="1">
    <citation type="submission" date="2024-02" db="EMBL/GenBank/DDBJ databases">
        <authorList>
            <person name="Chen Y."/>
            <person name="Shah S."/>
            <person name="Dougan E. K."/>
            <person name="Thang M."/>
            <person name="Chan C."/>
        </authorList>
    </citation>
    <scope>NUCLEOTIDE SEQUENCE [LARGE SCALE GENOMIC DNA]</scope>
</reference>
<dbReference type="InterPro" id="IPR003591">
    <property type="entry name" value="Leu-rich_rpt_typical-subtyp"/>
</dbReference>
<dbReference type="Gene3D" id="3.80.10.10">
    <property type="entry name" value="Ribonuclease Inhibitor"/>
    <property type="match status" value="4"/>
</dbReference>
<keyword evidence="1" id="KW-0433">Leucine-rich repeat</keyword>
<feature type="signal peptide" evidence="4">
    <location>
        <begin position="1"/>
        <end position="20"/>
    </location>
</feature>
<evidence type="ECO:0000313" key="5">
    <source>
        <dbReference type="EMBL" id="CAK9026406.1"/>
    </source>
</evidence>
<protein>
    <submittedName>
        <fullName evidence="5">Uncharacterized protein</fullName>
    </submittedName>
</protein>
<dbReference type="Pfam" id="PF00560">
    <property type="entry name" value="LRR_1"/>
    <property type="match status" value="6"/>
</dbReference>
<evidence type="ECO:0000256" key="4">
    <source>
        <dbReference type="SAM" id="SignalP"/>
    </source>
</evidence>
<comment type="caution">
    <text evidence="5">The sequence shown here is derived from an EMBL/GenBank/DDBJ whole genome shotgun (WGS) entry which is preliminary data.</text>
</comment>
<name>A0ABP0KIB7_9DINO</name>
<evidence type="ECO:0000256" key="2">
    <source>
        <dbReference type="ARBA" id="ARBA00022737"/>
    </source>
</evidence>
<feature type="chain" id="PRO_5045828093" evidence="4">
    <location>
        <begin position="21"/>
        <end position="702"/>
    </location>
</feature>
<feature type="transmembrane region" description="Helical" evidence="3">
    <location>
        <begin position="579"/>
        <end position="598"/>
    </location>
</feature>
<keyword evidence="3" id="KW-0472">Membrane</keyword>
<dbReference type="SUPFAM" id="SSF52047">
    <property type="entry name" value="RNI-like"/>
    <property type="match status" value="1"/>
</dbReference>
<dbReference type="PANTHER" id="PTHR48004">
    <property type="entry name" value="OS01G0149700 PROTEIN"/>
    <property type="match status" value="1"/>
</dbReference>
<dbReference type="PROSITE" id="PS51450">
    <property type="entry name" value="LRR"/>
    <property type="match status" value="2"/>
</dbReference>
<dbReference type="PANTHER" id="PTHR48004:SF59">
    <property type="entry name" value="LEUCINE-RICH REPEAT-CONTAINING N-TERMINAL PLANT-TYPE DOMAIN-CONTAINING PROTEIN"/>
    <property type="match status" value="1"/>
</dbReference>
<keyword evidence="6" id="KW-1185">Reference proteome</keyword>
<keyword evidence="4" id="KW-0732">Signal</keyword>
<gene>
    <name evidence="5" type="ORF">CCMP2556_LOCUS16354</name>
</gene>
<organism evidence="5 6">
    <name type="scientific">Durusdinium trenchii</name>
    <dbReference type="NCBI Taxonomy" id="1381693"/>
    <lineage>
        <taxon>Eukaryota</taxon>
        <taxon>Sar</taxon>
        <taxon>Alveolata</taxon>
        <taxon>Dinophyceae</taxon>
        <taxon>Suessiales</taxon>
        <taxon>Symbiodiniaceae</taxon>
        <taxon>Durusdinium</taxon>
    </lineage>
</organism>
<sequence>MPAGISLVLCILLPWNVANSADMDILPGILKDLGLPDEDLLPYESYKHRLENKTLRCKQIPRDIVSLRTIKGHCRVTAIEIHTKNLIGHLSKEIRHLTMLRMINLRSNRLTGPIFDLGALISLQVLDLSGNLLSGPIPNLPDSLVQIFLSNNNLTGRVPSLGKFEKLQQLYLAGNQLSGHIPRELGGMRKLQKLSFARNQLKGSIPGDLCKGGLRSVSLAYNRLNGTISEEVIWNCTALQKLNLGHNFLTGEIPPAPLMQDTSFRLKQLRLNDNQLEGPIPSLEKLEKLVELSLAGNKLTGSIRALALGMPSLQTLDLSRNLLEGVIPNLRNLTALKHLSLEHNFFSGPFPDTFCHMALVSLHLNYNHFSGELPDCFEWSSSFRNLMVLFLGNNHFSGPLPDLTSLEHLAVVTLHMNAFSGPLPTLATNVSVATFHDNELSGAIPNMKLRKRCIDNERFYLRGLTCKRIGKKLKQRRLRCEEIATKYHKDPGALLANCPRTCDACWKSELWPSITLHSNRLSGEVPSQMSADRSVEVRALAVMGNMLGVGEELNATWIHDEEEQEFLYNSRASFTSERMIVIQFSVLVIIGWPLKRWIESALRIKHANAVGRKLMKSYVKVLRITSGIAAFSVFILPMYFCSSRYYTRAGRTLSRSMAAYLESDVFEVLVVFAWSLMAAFNSVAVITLKDDRARYQRGDHRG</sequence>
<proteinExistence type="predicted"/>
<dbReference type="EMBL" id="CAXAMN010008757">
    <property type="protein sequence ID" value="CAK9026406.1"/>
    <property type="molecule type" value="Genomic_DNA"/>
</dbReference>
<keyword evidence="3" id="KW-0812">Transmembrane</keyword>
<evidence type="ECO:0000256" key="3">
    <source>
        <dbReference type="SAM" id="Phobius"/>
    </source>
</evidence>
<dbReference type="InterPro" id="IPR001611">
    <property type="entry name" value="Leu-rich_rpt"/>
</dbReference>
<accession>A0ABP0KIB7</accession>
<feature type="transmembrane region" description="Helical" evidence="3">
    <location>
        <begin position="666"/>
        <end position="688"/>
    </location>
</feature>
<evidence type="ECO:0000256" key="1">
    <source>
        <dbReference type="ARBA" id="ARBA00022614"/>
    </source>
</evidence>
<evidence type="ECO:0000313" key="6">
    <source>
        <dbReference type="Proteomes" id="UP001642484"/>
    </source>
</evidence>
<feature type="transmembrane region" description="Helical" evidence="3">
    <location>
        <begin position="621"/>
        <end position="646"/>
    </location>
</feature>